<dbReference type="Proteomes" id="UP000652761">
    <property type="component" value="Unassembled WGS sequence"/>
</dbReference>
<evidence type="ECO:0000313" key="1">
    <source>
        <dbReference type="EMBL" id="MQM04311.1"/>
    </source>
</evidence>
<dbReference type="EMBL" id="NMUH01003193">
    <property type="protein sequence ID" value="MQM04311.1"/>
    <property type="molecule type" value="Genomic_DNA"/>
</dbReference>
<sequence>MWTFVVELDGKRSGCRPIGSSNRRRGWVIPCRGFGCFGRSKCWIVEIRSSGSVRGCEEVFPSINWCTVRRFCPIGLTWRCSGFRGLRILTSTYVDIEIFNVDVNDEIYCR</sequence>
<proteinExistence type="predicted"/>
<organism evidence="1 2">
    <name type="scientific">Colocasia esculenta</name>
    <name type="common">Wild taro</name>
    <name type="synonym">Arum esculentum</name>
    <dbReference type="NCBI Taxonomy" id="4460"/>
    <lineage>
        <taxon>Eukaryota</taxon>
        <taxon>Viridiplantae</taxon>
        <taxon>Streptophyta</taxon>
        <taxon>Embryophyta</taxon>
        <taxon>Tracheophyta</taxon>
        <taxon>Spermatophyta</taxon>
        <taxon>Magnoliopsida</taxon>
        <taxon>Liliopsida</taxon>
        <taxon>Araceae</taxon>
        <taxon>Aroideae</taxon>
        <taxon>Colocasieae</taxon>
        <taxon>Colocasia</taxon>
    </lineage>
</organism>
<accession>A0A843WFB1</accession>
<evidence type="ECO:0000313" key="2">
    <source>
        <dbReference type="Proteomes" id="UP000652761"/>
    </source>
</evidence>
<dbReference type="AlphaFoldDB" id="A0A843WFB1"/>
<reference evidence="1" key="1">
    <citation type="submission" date="2017-07" db="EMBL/GenBank/DDBJ databases">
        <title>Taro Niue Genome Assembly and Annotation.</title>
        <authorList>
            <person name="Atibalentja N."/>
            <person name="Keating K."/>
            <person name="Fields C.J."/>
        </authorList>
    </citation>
    <scope>NUCLEOTIDE SEQUENCE</scope>
    <source>
        <strain evidence="1">Niue_2</strain>
        <tissue evidence="1">Leaf</tissue>
    </source>
</reference>
<gene>
    <name evidence="1" type="ORF">Taro_037106</name>
</gene>
<comment type="caution">
    <text evidence="1">The sequence shown here is derived from an EMBL/GenBank/DDBJ whole genome shotgun (WGS) entry which is preliminary data.</text>
</comment>
<name>A0A843WFB1_COLES</name>
<protein>
    <submittedName>
        <fullName evidence="1">Uncharacterized protein</fullName>
    </submittedName>
</protein>
<keyword evidence="2" id="KW-1185">Reference proteome</keyword>